<comment type="caution">
    <text evidence="6">The sequence shown here is derived from an EMBL/GenBank/DDBJ whole genome shotgun (WGS) entry which is preliminary data.</text>
</comment>
<keyword evidence="7" id="KW-1185">Reference proteome</keyword>
<evidence type="ECO:0000256" key="3">
    <source>
        <dbReference type="ARBA" id="ARBA00023125"/>
    </source>
</evidence>
<dbReference type="PROSITE" id="PS50931">
    <property type="entry name" value="HTH_LYSR"/>
    <property type="match status" value="1"/>
</dbReference>
<dbReference type="Gene3D" id="3.40.190.290">
    <property type="match status" value="1"/>
</dbReference>
<gene>
    <name evidence="6" type="ORF">GSH16_14580</name>
</gene>
<dbReference type="PANTHER" id="PTHR30537">
    <property type="entry name" value="HTH-TYPE TRANSCRIPTIONAL REGULATOR"/>
    <property type="match status" value="1"/>
</dbReference>
<sequence>MLGSMDWNDLRYFLAVARAGTLRGGAEAEGATHATLSRRIAALEDAMGARLFDRSRAGATLTQLGEDLLPHAERVEEEMAALHRSVAGRDAVPSGPVRLSMPPAMAVTPLMDDLAAFGRQHPEIDLVIQLSYAVSDLGRREADLSLRIAHEVTDDVVGRRLLQYSKAVYAAPSYAALAARSGRGGGLHWIGWNEPEGERSCDWVRRSPFPNAELRHRVNDPSGQAALAAAGAGLTVLPCFFGDLQPGLVRVAGIDPIPDRSMWLLLHHDLRKTARIRLCTDFIAERIRARREFWSNGTGGPPDQTSSQ</sequence>
<evidence type="ECO:0000313" key="6">
    <source>
        <dbReference type="EMBL" id="MXU66672.1"/>
    </source>
</evidence>
<dbReference type="PANTHER" id="PTHR30537:SF3">
    <property type="entry name" value="TRANSCRIPTIONAL REGULATORY PROTEIN"/>
    <property type="match status" value="1"/>
</dbReference>
<dbReference type="Proteomes" id="UP000436016">
    <property type="component" value="Unassembled WGS sequence"/>
</dbReference>
<dbReference type="Gene3D" id="1.10.10.10">
    <property type="entry name" value="Winged helix-like DNA-binding domain superfamily/Winged helix DNA-binding domain"/>
    <property type="match status" value="1"/>
</dbReference>
<accession>A0A6B0TZI2</accession>
<evidence type="ECO:0000259" key="5">
    <source>
        <dbReference type="PROSITE" id="PS50931"/>
    </source>
</evidence>
<evidence type="ECO:0000313" key="7">
    <source>
        <dbReference type="Proteomes" id="UP000436016"/>
    </source>
</evidence>
<dbReference type="InterPro" id="IPR058163">
    <property type="entry name" value="LysR-type_TF_proteobact-type"/>
</dbReference>
<dbReference type="SUPFAM" id="SSF46785">
    <property type="entry name" value="Winged helix' DNA-binding domain"/>
    <property type="match status" value="1"/>
</dbReference>
<keyword evidence="2" id="KW-0805">Transcription regulation</keyword>
<dbReference type="GO" id="GO:0003700">
    <property type="term" value="F:DNA-binding transcription factor activity"/>
    <property type="evidence" value="ECO:0007669"/>
    <property type="project" value="InterPro"/>
</dbReference>
<dbReference type="InterPro" id="IPR036390">
    <property type="entry name" value="WH_DNA-bd_sf"/>
</dbReference>
<comment type="similarity">
    <text evidence="1">Belongs to the LysR transcriptional regulatory family.</text>
</comment>
<dbReference type="EMBL" id="WUWG01000007">
    <property type="protein sequence ID" value="MXU66672.1"/>
    <property type="molecule type" value="Genomic_DNA"/>
</dbReference>
<dbReference type="InterPro" id="IPR000847">
    <property type="entry name" value="LysR_HTH_N"/>
</dbReference>
<keyword evidence="3" id="KW-0238">DNA-binding</keyword>
<organism evidence="6 7">
    <name type="scientific">Oceanomicrobium pacificus</name>
    <dbReference type="NCBI Taxonomy" id="2692916"/>
    <lineage>
        <taxon>Bacteria</taxon>
        <taxon>Pseudomonadati</taxon>
        <taxon>Pseudomonadota</taxon>
        <taxon>Alphaproteobacteria</taxon>
        <taxon>Rhodobacterales</taxon>
        <taxon>Paracoccaceae</taxon>
        <taxon>Oceanomicrobium</taxon>
    </lineage>
</organism>
<name>A0A6B0TZI2_9RHOB</name>
<feature type="domain" description="HTH lysR-type" evidence="5">
    <location>
        <begin position="5"/>
        <end position="62"/>
    </location>
</feature>
<dbReference type="SUPFAM" id="SSF53850">
    <property type="entry name" value="Periplasmic binding protein-like II"/>
    <property type="match status" value="1"/>
</dbReference>
<evidence type="ECO:0000256" key="4">
    <source>
        <dbReference type="ARBA" id="ARBA00023163"/>
    </source>
</evidence>
<keyword evidence="4" id="KW-0804">Transcription</keyword>
<dbReference type="Pfam" id="PF00126">
    <property type="entry name" value="HTH_1"/>
    <property type="match status" value="1"/>
</dbReference>
<dbReference type="GO" id="GO:0006351">
    <property type="term" value="P:DNA-templated transcription"/>
    <property type="evidence" value="ECO:0007669"/>
    <property type="project" value="TreeGrafter"/>
</dbReference>
<dbReference type="AlphaFoldDB" id="A0A6B0TZI2"/>
<evidence type="ECO:0000256" key="2">
    <source>
        <dbReference type="ARBA" id="ARBA00023015"/>
    </source>
</evidence>
<dbReference type="Pfam" id="PF03466">
    <property type="entry name" value="LysR_substrate"/>
    <property type="match status" value="1"/>
</dbReference>
<dbReference type="InterPro" id="IPR036388">
    <property type="entry name" value="WH-like_DNA-bd_sf"/>
</dbReference>
<dbReference type="RefSeq" id="WP_160856338.1">
    <property type="nucleotide sequence ID" value="NZ_WUWG01000007.1"/>
</dbReference>
<dbReference type="InterPro" id="IPR005119">
    <property type="entry name" value="LysR_subst-bd"/>
</dbReference>
<reference evidence="6 7" key="1">
    <citation type="submission" date="2019-12" db="EMBL/GenBank/DDBJ databases">
        <title>Strain KN286 was isolated from seawater, which was collected from Caroline Seamount in the tropical western Pacific.</title>
        <authorList>
            <person name="Wang Q."/>
        </authorList>
    </citation>
    <scope>NUCLEOTIDE SEQUENCE [LARGE SCALE GENOMIC DNA]</scope>
    <source>
        <strain evidence="6 7">KN286</strain>
    </source>
</reference>
<dbReference type="GO" id="GO:0043565">
    <property type="term" value="F:sequence-specific DNA binding"/>
    <property type="evidence" value="ECO:0007669"/>
    <property type="project" value="TreeGrafter"/>
</dbReference>
<proteinExistence type="inferred from homology"/>
<evidence type="ECO:0000256" key="1">
    <source>
        <dbReference type="ARBA" id="ARBA00009437"/>
    </source>
</evidence>
<protein>
    <submittedName>
        <fullName evidence="6">LysR family transcriptional regulator</fullName>
    </submittedName>
</protein>